<comment type="caution">
    <text evidence="1">The sequence shown here is derived from an EMBL/GenBank/DDBJ whole genome shotgun (WGS) entry which is preliminary data.</text>
</comment>
<gene>
    <name evidence="1" type="ORF">BDM02DRAFT_3113058</name>
</gene>
<evidence type="ECO:0000313" key="1">
    <source>
        <dbReference type="EMBL" id="KAF9649832.1"/>
    </source>
</evidence>
<sequence>MPWDNTPVLTDLIGSLAESPIRHLTITPFYMGRFQKTSLLRCFEPIADSLCSLELRFLKTYVPVLITLISMFPNLDDIFLDRVDATPMRWPYGERDFDFVPSFAGTFEYLDLYDGTQSFFLSWIMDFPLHFHTISPGVLAKDDLPTFSKLVTMCAPTLREIPYIMFGEDVQPEHVVDILSPCTNLRRVGVCGNQLYRMCPVVEAMLRSLRSRHISVIYLEIVETLRTLQIDKVWNDEGWGQFEDFLCQLAEERIDNGEPLVLELGIWRDPQLKAYGPLNPGTILPRFRERGLIKLAPPPEDLDCAAVLDVKYSGSRGVSSGILLALAGLSR</sequence>
<name>A0ACB6ZJQ6_THEGA</name>
<reference evidence="1" key="1">
    <citation type="submission" date="2019-10" db="EMBL/GenBank/DDBJ databases">
        <authorList>
            <consortium name="DOE Joint Genome Institute"/>
            <person name="Kuo A."/>
            <person name="Miyauchi S."/>
            <person name="Kiss E."/>
            <person name="Drula E."/>
            <person name="Kohler A."/>
            <person name="Sanchez-Garcia M."/>
            <person name="Andreopoulos B."/>
            <person name="Barry K.W."/>
            <person name="Bonito G."/>
            <person name="Buee M."/>
            <person name="Carver A."/>
            <person name="Chen C."/>
            <person name="Cichocki N."/>
            <person name="Clum A."/>
            <person name="Culley D."/>
            <person name="Crous P.W."/>
            <person name="Fauchery L."/>
            <person name="Girlanda M."/>
            <person name="Hayes R."/>
            <person name="Keri Z."/>
            <person name="Labutti K."/>
            <person name="Lipzen A."/>
            <person name="Lombard V."/>
            <person name="Magnuson J."/>
            <person name="Maillard F."/>
            <person name="Morin E."/>
            <person name="Murat C."/>
            <person name="Nolan M."/>
            <person name="Ohm R."/>
            <person name="Pangilinan J."/>
            <person name="Pereira M."/>
            <person name="Perotto S."/>
            <person name="Peter M."/>
            <person name="Riley R."/>
            <person name="Sitrit Y."/>
            <person name="Stielow B."/>
            <person name="Szollosi G."/>
            <person name="Zifcakova L."/>
            <person name="Stursova M."/>
            <person name="Spatafora J.W."/>
            <person name="Tedersoo L."/>
            <person name="Vaario L.-M."/>
            <person name="Yamada A."/>
            <person name="Yan M."/>
            <person name="Wang P."/>
            <person name="Xu J."/>
            <person name="Bruns T."/>
            <person name="Baldrian P."/>
            <person name="Vilgalys R."/>
            <person name="Henrissat B."/>
            <person name="Grigoriev I.V."/>
            <person name="Hibbett D."/>
            <person name="Nagy L.G."/>
            <person name="Martin F.M."/>
        </authorList>
    </citation>
    <scope>NUCLEOTIDE SEQUENCE</scope>
    <source>
        <strain evidence="1">P2</strain>
    </source>
</reference>
<accession>A0ACB6ZJQ6</accession>
<proteinExistence type="predicted"/>
<keyword evidence="2" id="KW-1185">Reference proteome</keyword>
<dbReference type="Proteomes" id="UP000886501">
    <property type="component" value="Unassembled WGS sequence"/>
</dbReference>
<protein>
    <submittedName>
        <fullName evidence="1">Uncharacterized protein</fullName>
    </submittedName>
</protein>
<dbReference type="EMBL" id="MU117992">
    <property type="protein sequence ID" value="KAF9649832.1"/>
    <property type="molecule type" value="Genomic_DNA"/>
</dbReference>
<organism evidence="1 2">
    <name type="scientific">Thelephora ganbajun</name>
    <name type="common">Ganba fungus</name>
    <dbReference type="NCBI Taxonomy" id="370292"/>
    <lineage>
        <taxon>Eukaryota</taxon>
        <taxon>Fungi</taxon>
        <taxon>Dikarya</taxon>
        <taxon>Basidiomycota</taxon>
        <taxon>Agaricomycotina</taxon>
        <taxon>Agaricomycetes</taxon>
        <taxon>Thelephorales</taxon>
        <taxon>Thelephoraceae</taxon>
        <taxon>Thelephora</taxon>
    </lineage>
</organism>
<evidence type="ECO:0000313" key="2">
    <source>
        <dbReference type="Proteomes" id="UP000886501"/>
    </source>
</evidence>
<reference evidence="1" key="2">
    <citation type="journal article" date="2020" name="Nat. Commun.">
        <title>Large-scale genome sequencing of mycorrhizal fungi provides insights into the early evolution of symbiotic traits.</title>
        <authorList>
            <person name="Miyauchi S."/>
            <person name="Kiss E."/>
            <person name="Kuo A."/>
            <person name="Drula E."/>
            <person name="Kohler A."/>
            <person name="Sanchez-Garcia M."/>
            <person name="Morin E."/>
            <person name="Andreopoulos B."/>
            <person name="Barry K.W."/>
            <person name="Bonito G."/>
            <person name="Buee M."/>
            <person name="Carver A."/>
            <person name="Chen C."/>
            <person name="Cichocki N."/>
            <person name="Clum A."/>
            <person name="Culley D."/>
            <person name="Crous P.W."/>
            <person name="Fauchery L."/>
            <person name="Girlanda M."/>
            <person name="Hayes R.D."/>
            <person name="Keri Z."/>
            <person name="LaButti K."/>
            <person name="Lipzen A."/>
            <person name="Lombard V."/>
            <person name="Magnuson J."/>
            <person name="Maillard F."/>
            <person name="Murat C."/>
            <person name="Nolan M."/>
            <person name="Ohm R.A."/>
            <person name="Pangilinan J."/>
            <person name="Pereira M.F."/>
            <person name="Perotto S."/>
            <person name="Peter M."/>
            <person name="Pfister S."/>
            <person name="Riley R."/>
            <person name="Sitrit Y."/>
            <person name="Stielow J.B."/>
            <person name="Szollosi G."/>
            <person name="Zifcakova L."/>
            <person name="Stursova M."/>
            <person name="Spatafora J.W."/>
            <person name="Tedersoo L."/>
            <person name="Vaario L.M."/>
            <person name="Yamada A."/>
            <person name="Yan M."/>
            <person name="Wang P."/>
            <person name="Xu J."/>
            <person name="Bruns T."/>
            <person name="Baldrian P."/>
            <person name="Vilgalys R."/>
            <person name="Dunand C."/>
            <person name="Henrissat B."/>
            <person name="Grigoriev I.V."/>
            <person name="Hibbett D."/>
            <person name="Nagy L.G."/>
            <person name="Martin F.M."/>
        </authorList>
    </citation>
    <scope>NUCLEOTIDE SEQUENCE</scope>
    <source>
        <strain evidence="1">P2</strain>
    </source>
</reference>